<accession>A0A4C1Y190</accession>
<dbReference type="EMBL" id="BGZK01001059">
    <property type="protein sequence ID" value="GBP70011.1"/>
    <property type="molecule type" value="Genomic_DNA"/>
</dbReference>
<sequence>MFYNVKAVCSLTGIKVEQLHKKSIPGQCFHCQLYGHSSKNCYQQARCVKCLGDHGTTACTRNKDTDGPLACILCKSAGHAANYLGCPRAPKRKSTLNNNKKALPPVQTAPRRAPARALKDNLSYAKATAGSLKPTN</sequence>
<proteinExistence type="predicted"/>
<evidence type="ECO:0000313" key="3">
    <source>
        <dbReference type="Proteomes" id="UP000299102"/>
    </source>
</evidence>
<evidence type="ECO:0000256" key="1">
    <source>
        <dbReference type="SAM" id="MobiDB-lite"/>
    </source>
</evidence>
<gene>
    <name evidence="2" type="primary">ORF1</name>
    <name evidence="2" type="ORF">EVAR_39594_1</name>
</gene>
<organism evidence="2 3">
    <name type="scientific">Eumeta variegata</name>
    <name type="common">Bagworm moth</name>
    <name type="synonym">Eumeta japonica</name>
    <dbReference type="NCBI Taxonomy" id="151549"/>
    <lineage>
        <taxon>Eukaryota</taxon>
        <taxon>Metazoa</taxon>
        <taxon>Ecdysozoa</taxon>
        <taxon>Arthropoda</taxon>
        <taxon>Hexapoda</taxon>
        <taxon>Insecta</taxon>
        <taxon>Pterygota</taxon>
        <taxon>Neoptera</taxon>
        <taxon>Endopterygota</taxon>
        <taxon>Lepidoptera</taxon>
        <taxon>Glossata</taxon>
        <taxon>Ditrysia</taxon>
        <taxon>Tineoidea</taxon>
        <taxon>Psychidae</taxon>
        <taxon>Oiketicinae</taxon>
        <taxon>Eumeta</taxon>
    </lineage>
</organism>
<dbReference type="Proteomes" id="UP000299102">
    <property type="component" value="Unassembled WGS sequence"/>
</dbReference>
<reference evidence="2 3" key="1">
    <citation type="journal article" date="2019" name="Commun. Biol.">
        <title>The bagworm genome reveals a unique fibroin gene that provides high tensile strength.</title>
        <authorList>
            <person name="Kono N."/>
            <person name="Nakamura H."/>
            <person name="Ohtoshi R."/>
            <person name="Tomita M."/>
            <person name="Numata K."/>
            <person name="Arakawa K."/>
        </authorList>
    </citation>
    <scope>NUCLEOTIDE SEQUENCE [LARGE SCALE GENOMIC DNA]</scope>
</reference>
<keyword evidence="3" id="KW-1185">Reference proteome</keyword>
<dbReference type="AlphaFoldDB" id="A0A4C1Y190"/>
<name>A0A4C1Y190_EUMVA</name>
<protein>
    <submittedName>
        <fullName evidence="2">Nucleic-acid-binding protein from transposon X-element</fullName>
    </submittedName>
</protein>
<feature type="region of interest" description="Disordered" evidence="1">
    <location>
        <begin position="92"/>
        <end position="117"/>
    </location>
</feature>
<comment type="caution">
    <text evidence="2">The sequence shown here is derived from an EMBL/GenBank/DDBJ whole genome shotgun (WGS) entry which is preliminary data.</text>
</comment>
<evidence type="ECO:0000313" key="2">
    <source>
        <dbReference type="EMBL" id="GBP70011.1"/>
    </source>
</evidence>
<dbReference type="OrthoDB" id="8123886at2759"/>